<keyword evidence="3" id="KW-1185">Reference proteome</keyword>
<reference evidence="2" key="3">
    <citation type="submission" date="2022-11" db="EMBL/GenBank/DDBJ databases">
        <title>Chitin-degrading and fungicidal potential of chitinolytic bacterial strains from marine environment of the Pacific Ocean regions.</title>
        <authorList>
            <person name="Pentekhina I."/>
            <person name="Nedashkovskaya O."/>
            <person name="Seitkalieva A."/>
            <person name="Podvolotskaya A."/>
            <person name="Tekutyeva L."/>
            <person name="Balabanova L."/>
        </authorList>
    </citation>
    <scope>NUCLEOTIDE SEQUENCE</scope>
    <source>
        <strain evidence="2">KMM 6838</strain>
    </source>
</reference>
<reference evidence="3" key="2">
    <citation type="submission" date="2016-03" db="EMBL/GenBank/DDBJ databases">
        <authorList>
            <person name="Lee Y.-S."/>
            <person name="Choi Y.-L."/>
        </authorList>
    </citation>
    <scope>NUCLEOTIDE SEQUENCE [LARGE SCALE GENOMIC DNA]</scope>
    <source>
        <strain evidence="3">DAU221</strain>
    </source>
</reference>
<dbReference type="EMBL" id="JAPHQB010000062">
    <property type="protein sequence ID" value="MCX2803366.1"/>
    <property type="molecule type" value="Genomic_DNA"/>
</dbReference>
<dbReference type="OrthoDB" id="6198757at2"/>
<evidence type="ECO:0000313" key="1">
    <source>
        <dbReference type="EMBL" id="AMX03372.1"/>
    </source>
</evidence>
<proteinExistence type="predicted"/>
<dbReference type="KEGG" id="mthd:A3224_12975"/>
<dbReference type="Proteomes" id="UP000076077">
    <property type="component" value="Chromosome"/>
</dbReference>
<accession>A0A143HQ16</accession>
<protein>
    <submittedName>
        <fullName evidence="1">Uncharacterized protein</fullName>
    </submittedName>
</protein>
<organism evidence="1 3">
    <name type="scientific">Microbulbifer thermotolerans</name>
    <dbReference type="NCBI Taxonomy" id="252514"/>
    <lineage>
        <taxon>Bacteria</taxon>
        <taxon>Pseudomonadati</taxon>
        <taxon>Pseudomonadota</taxon>
        <taxon>Gammaproteobacteria</taxon>
        <taxon>Cellvibrionales</taxon>
        <taxon>Microbulbiferaceae</taxon>
        <taxon>Microbulbifer</taxon>
    </lineage>
</organism>
<reference evidence="1" key="1">
    <citation type="submission" date="2016-03" db="EMBL/GenBank/DDBJ databases">
        <authorList>
            <person name="Ploux O."/>
        </authorList>
    </citation>
    <scope>NUCLEOTIDE SEQUENCE [LARGE SCALE GENOMIC DNA]</scope>
    <source>
        <strain evidence="1">DAU221</strain>
    </source>
</reference>
<name>A0A143HQ16_MICTH</name>
<dbReference type="EMBL" id="CP014864">
    <property type="protein sequence ID" value="AMX03372.1"/>
    <property type="molecule type" value="Genomic_DNA"/>
</dbReference>
<dbReference type="AlphaFoldDB" id="A0A143HQ16"/>
<evidence type="ECO:0000313" key="2">
    <source>
        <dbReference type="EMBL" id="MCX2803366.1"/>
    </source>
</evidence>
<dbReference type="GeneID" id="76608954"/>
<dbReference type="Proteomes" id="UP001209730">
    <property type="component" value="Unassembled WGS sequence"/>
</dbReference>
<evidence type="ECO:0000313" key="3">
    <source>
        <dbReference type="Proteomes" id="UP000076077"/>
    </source>
</evidence>
<dbReference type="RefSeq" id="WP_067155440.1">
    <property type="nucleotide sequence ID" value="NZ_CP014864.1"/>
</dbReference>
<sequence length="88" mass="10202">MIEFKDIREKEILIHYANKFGDSCIVKIIESGVSSKEEASALAKFYWKVVDETVDKKELEYVLEKIYTTLHIHCGNNGYSDVWDSEIP</sequence>
<gene>
    <name evidence="1" type="ORF">A3224_12975</name>
    <name evidence="2" type="ORF">OQJ68_16435</name>
</gene>